<organism evidence="7">
    <name type="scientific">Gaeumannomyces tritici (strain R3-111a-1)</name>
    <name type="common">Wheat and barley take-all root rot fungus</name>
    <name type="synonym">Gaeumannomyces graminis var. tritici</name>
    <dbReference type="NCBI Taxonomy" id="644352"/>
    <lineage>
        <taxon>Eukaryota</taxon>
        <taxon>Fungi</taxon>
        <taxon>Dikarya</taxon>
        <taxon>Ascomycota</taxon>
        <taxon>Pezizomycotina</taxon>
        <taxon>Sordariomycetes</taxon>
        <taxon>Sordariomycetidae</taxon>
        <taxon>Magnaporthales</taxon>
        <taxon>Magnaporthaceae</taxon>
        <taxon>Gaeumannomyces</taxon>
    </lineage>
</organism>
<feature type="transmembrane region" description="Helical" evidence="6">
    <location>
        <begin position="302"/>
        <end position="322"/>
    </location>
</feature>
<feature type="transmembrane region" description="Helical" evidence="6">
    <location>
        <begin position="12"/>
        <end position="37"/>
    </location>
</feature>
<evidence type="ECO:0000256" key="1">
    <source>
        <dbReference type="ARBA" id="ARBA00004141"/>
    </source>
</evidence>
<evidence type="ECO:0000313" key="8">
    <source>
        <dbReference type="EnsemblFungi" id="EJT72290"/>
    </source>
</evidence>
<feature type="transmembrane region" description="Helical" evidence="6">
    <location>
        <begin position="334"/>
        <end position="353"/>
    </location>
</feature>
<keyword evidence="2 6" id="KW-0812">Transmembrane</keyword>
<keyword evidence="3 6" id="KW-1133">Transmembrane helix</keyword>
<evidence type="ECO:0000256" key="6">
    <source>
        <dbReference type="SAM" id="Phobius"/>
    </source>
</evidence>
<name>J3P6L4_GAET3</name>
<dbReference type="PANTHER" id="PTHR23501">
    <property type="entry name" value="MAJOR FACILITATOR SUPERFAMILY"/>
    <property type="match status" value="1"/>
</dbReference>
<accession>J3P6L4</accession>
<feature type="region of interest" description="Disordered" evidence="5">
    <location>
        <begin position="178"/>
        <end position="203"/>
    </location>
</feature>
<keyword evidence="4 6" id="KW-0472">Membrane</keyword>
<feature type="transmembrane region" description="Helical" evidence="6">
    <location>
        <begin position="57"/>
        <end position="81"/>
    </location>
</feature>
<gene>
    <name evidence="8" type="primary">20349614</name>
    <name evidence="7" type="ORF">GGTG_09156</name>
</gene>
<dbReference type="RefSeq" id="XP_009225264.1">
    <property type="nucleotide sequence ID" value="XM_009227000.1"/>
</dbReference>
<dbReference type="VEuPathDB" id="FungiDB:GGTG_09156"/>
<dbReference type="eggNOG" id="KOG0254">
    <property type="taxonomic scope" value="Eukaryota"/>
</dbReference>
<sequence>MNLATMFGRLDVQTLLVLFYLSIGTISGSVLLCYIPDHPRRAGLPPPYGWRARSSVRALYVFACAVFWPVAVPSVVTYYELTERNARRARRALRNTVYLPRYEPDPARDPAFRPPRPSPSGGSVVFSARIRRVTWENVPLNGVAPRRTTTPPPYWDYAWKRVKAVTCYFLCQDIGGSASPAAPRPTAEKEVTPATTPAPLRRQGSLMNTGLQTAISSPEKTTGTVVPDVEKQARVYATQNAAANDDINQKPGPDDCSNFRQDGVARVQAMTSMWTSKTMCSIFAILTGSATLADMTMLKNRMIALGFNASPMIISYVAGPVIVERFIGESSFRWALASSSLASPSPVALVLVVNERKSRVAGILTAGPSGRSWVDACRHYWVQFDVVGLALITVGGALLLLPFLLTTYVDNGWVNGSLIAMLVMDPAHPVRLRRVGVLVDARARLPLEVAHSQDMAGAGYILNAFSLTSATLGVLVGIAIRWTSNVKWAAAAGVAVPGPGHGPARALPQPGLVRRRARHTDMTSTVLAAACSRCAPSWPPWPQSAATRSPWARCCTALFGGIGTAVKQAIAGGLWNKVLPAKPAELLSDEAKPDAAEILGDMVSQMAQGGAMRDAIITTYGQAQHLMVIAGCGFVPPVVSSLLLWRNINVKGRGPIWVMGPKSG</sequence>
<reference evidence="8" key="4">
    <citation type="journal article" date="2015" name="G3 (Bethesda)">
        <title>Genome sequences of three phytopathogenic species of the Magnaporthaceae family of fungi.</title>
        <authorList>
            <person name="Okagaki L.H."/>
            <person name="Nunes C.C."/>
            <person name="Sailsbery J."/>
            <person name="Clay B."/>
            <person name="Brown D."/>
            <person name="John T."/>
            <person name="Oh Y."/>
            <person name="Young N."/>
            <person name="Fitzgerald M."/>
            <person name="Haas B.J."/>
            <person name="Zeng Q."/>
            <person name="Young S."/>
            <person name="Adiconis X."/>
            <person name="Fan L."/>
            <person name="Levin J.Z."/>
            <person name="Mitchell T.K."/>
            <person name="Okubara P.A."/>
            <person name="Farman M.L."/>
            <person name="Kohn L.M."/>
            <person name="Birren B."/>
            <person name="Ma L.-J."/>
            <person name="Dean R.A."/>
        </authorList>
    </citation>
    <scope>NUCLEOTIDE SEQUENCE</scope>
    <source>
        <strain evidence="8">R3-111a-1</strain>
    </source>
</reference>
<protein>
    <submittedName>
        <fullName evidence="7 8">Uncharacterized protein</fullName>
    </submittedName>
</protein>
<dbReference type="GO" id="GO:0005886">
    <property type="term" value="C:plasma membrane"/>
    <property type="evidence" value="ECO:0007669"/>
    <property type="project" value="TreeGrafter"/>
</dbReference>
<comment type="subcellular location">
    <subcellularLocation>
        <location evidence="1">Membrane</location>
        <topology evidence="1">Multi-pass membrane protein</topology>
    </subcellularLocation>
</comment>
<dbReference type="GO" id="GO:0022857">
    <property type="term" value="F:transmembrane transporter activity"/>
    <property type="evidence" value="ECO:0007669"/>
    <property type="project" value="TreeGrafter"/>
</dbReference>
<dbReference type="EnsemblFungi" id="EJT72290">
    <property type="protein sequence ID" value="EJT72290"/>
    <property type="gene ID" value="GGTG_09156"/>
</dbReference>
<evidence type="ECO:0000256" key="4">
    <source>
        <dbReference type="ARBA" id="ARBA00023136"/>
    </source>
</evidence>
<feature type="compositionally biased region" description="Basic and acidic residues" evidence="5">
    <location>
        <begin position="102"/>
        <end position="111"/>
    </location>
</feature>
<evidence type="ECO:0000256" key="3">
    <source>
        <dbReference type="ARBA" id="ARBA00022989"/>
    </source>
</evidence>
<dbReference type="EMBL" id="GL385399">
    <property type="protein sequence ID" value="EJT72290.1"/>
    <property type="molecule type" value="Genomic_DNA"/>
</dbReference>
<reference evidence="7" key="3">
    <citation type="submission" date="2010-09" db="EMBL/GenBank/DDBJ databases">
        <title>Annotation of Gaeumannomyces graminis var. tritici R3-111a-1.</title>
        <authorList>
            <consortium name="The Broad Institute Genome Sequencing Platform"/>
            <person name="Ma L.-J."/>
            <person name="Dead R."/>
            <person name="Young S.K."/>
            <person name="Zeng Q."/>
            <person name="Gargeya S."/>
            <person name="Fitzgerald M."/>
            <person name="Haas B."/>
            <person name="Abouelleil A."/>
            <person name="Alvarado L."/>
            <person name="Arachchi H.M."/>
            <person name="Berlin A."/>
            <person name="Brown A."/>
            <person name="Chapman S.B."/>
            <person name="Chen Z."/>
            <person name="Dunbar C."/>
            <person name="Freedman E."/>
            <person name="Gearin G."/>
            <person name="Gellesch M."/>
            <person name="Goldberg J."/>
            <person name="Griggs A."/>
            <person name="Gujja S."/>
            <person name="Heiman D."/>
            <person name="Howarth C."/>
            <person name="Larson L."/>
            <person name="Lui A."/>
            <person name="MacDonald P.J.P."/>
            <person name="Mehta T."/>
            <person name="Montmayeur A."/>
            <person name="Murphy C."/>
            <person name="Neiman D."/>
            <person name="Pearson M."/>
            <person name="Priest M."/>
            <person name="Roberts A."/>
            <person name="Saif S."/>
            <person name="Shea T."/>
            <person name="Shenoy N."/>
            <person name="Sisk P."/>
            <person name="Stolte C."/>
            <person name="Sykes S."/>
            <person name="Yandava C."/>
            <person name="Wortman J."/>
            <person name="Nusbaum C."/>
            <person name="Birren B."/>
        </authorList>
    </citation>
    <scope>NUCLEOTIDE SEQUENCE</scope>
    <source>
        <strain evidence="7">R3-111a-1</strain>
    </source>
</reference>
<evidence type="ECO:0000313" key="9">
    <source>
        <dbReference type="Proteomes" id="UP000006039"/>
    </source>
</evidence>
<dbReference type="STRING" id="644352.J3P6L4"/>
<dbReference type="PANTHER" id="PTHR23501:SF107">
    <property type="entry name" value="TRANSPORTER, PUTATIVE (AFU_ORTHOLOGUE AFUA_7G04730)-RELATED"/>
    <property type="match status" value="1"/>
</dbReference>
<feature type="region of interest" description="Disordered" evidence="5">
    <location>
        <begin position="101"/>
        <end position="123"/>
    </location>
</feature>
<evidence type="ECO:0000313" key="7">
    <source>
        <dbReference type="EMBL" id="EJT72290.1"/>
    </source>
</evidence>
<evidence type="ECO:0000256" key="5">
    <source>
        <dbReference type="SAM" id="MobiDB-lite"/>
    </source>
</evidence>
<dbReference type="GeneID" id="20349614"/>
<feature type="transmembrane region" description="Helical" evidence="6">
    <location>
        <begin position="460"/>
        <end position="480"/>
    </location>
</feature>
<reference evidence="8" key="5">
    <citation type="submission" date="2018-04" db="UniProtKB">
        <authorList>
            <consortium name="EnsemblFungi"/>
        </authorList>
    </citation>
    <scope>IDENTIFICATION</scope>
    <source>
        <strain evidence="8">R3-111a-1</strain>
    </source>
</reference>
<dbReference type="HOGENOM" id="CLU_413340_0_0_1"/>
<evidence type="ECO:0000256" key="2">
    <source>
        <dbReference type="ARBA" id="ARBA00022692"/>
    </source>
</evidence>
<reference evidence="9" key="1">
    <citation type="submission" date="2010-07" db="EMBL/GenBank/DDBJ databases">
        <title>The genome sequence of Gaeumannomyces graminis var. tritici strain R3-111a-1.</title>
        <authorList>
            <consortium name="The Broad Institute Genome Sequencing Platform"/>
            <person name="Ma L.-J."/>
            <person name="Dead R."/>
            <person name="Young S."/>
            <person name="Zeng Q."/>
            <person name="Koehrsen M."/>
            <person name="Alvarado L."/>
            <person name="Berlin A."/>
            <person name="Chapman S.B."/>
            <person name="Chen Z."/>
            <person name="Freedman E."/>
            <person name="Gellesch M."/>
            <person name="Goldberg J."/>
            <person name="Griggs A."/>
            <person name="Gujja S."/>
            <person name="Heilman E.R."/>
            <person name="Heiman D."/>
            <person name="Hepburn T."/>
            <person name="Howarth C."/>
            <person name="Jen D."/>
            <person name="Larson L."/>
            <person name="Mehta T."/>
            <person name="Neiman D."/>
            <person name="Pearson M."/>
            <person name="Roberts A."/>
            <person name="Saif S."/>
            <person name="Shea T."/>
            <person name="Shenoy N."/>
            <person name="Sisk P."/>
            <person name="Stolte C."/>
            <person name="Sykes S."/>
            <person name="Walk T."/>
            <person name="White J."/>
            <person name="Yandava C."/>
            <person name="Haas B."/>
            <person name="Nusbaum C."/>
            <person name="Birren B."/>
        </authorList>
    </citation>
    <scope>NUCLEOTIDE SEQUENCE [LARGE SCALE GENOMIC DNA]</scope>
    <source>
        <strain evidence="9">R3-111a-1</strain>
    </source>
</reference>
<dbReference type="Proteomes" id="UP000006039">
    <property type="component" value="Unassembled WGS sequence"/>
</dbReference>
<feature type="transmembrane region" description="Helical" evidence="6">
    <location>
        <begin position="386"/>
        <end position="405"/>
    </location>
</feature>
<reference evidence="7" key="2">
    <citation type="submission" date="2010-07" db="EMBL/GenBank/DDBJ databases">
        <authorList>
            <consortium name="The Broad Institute Genome Sequencing Platform"/>
            <consortium name="Broad Institute Genome Sequencing Center for Infectious Disease"/>
            <person name="Ma L.-J."/>
            <person name="Dead R."/>
            <person name="Young S."/>
            <person name="Zeng Q."/>
            <person name="Koehrsen M."/>
            <person name="Alvarado L."/>
            <person name="Berlin A."/>
            <person name="Chapman S.B."/>
            <person name="Chen Z."/>
            <person name="Freedman E."/>
            <person name="Gellesch M."/>
            <person name="Goldberg J."/>
            <person name="Griggs A."/>
            <person name="Gujja S."/>
            <person name="Heilman E.R."/>
            <person name="Heiman D."/>
            <person name="Hepburn T."/>
            <person name="Howarth C."/>
            <person name="Jen D."/>
            <person name="Larson L."/>
            <person name="Mehta T."/>
            <person name="Neiman D."/>
            <person name="Pearson M."/>
            <person name="Roberts A."/>
            <person name="Saif S."/>
            <person name="Shea T."/>
            <person name="Shenoy N."/>
            <person name="Sisk P."/>
            <person name="Stolte C."/>
            <person name="Sykes S."/>
            <person name="Walk T."/>
            <person name="White J."/>
            <person name="Yandava C."/>
            <person name="Haas B."/>
            <person name="Nusbaum C."/>
            <person name="Birren B."/>
        </authorList>
    </citation>
    <scope>NUCLEOTIDE SEQUENCE</scope>
    <source>
        <strain evidence="7">R3-111a-1</strain>
    </source>
</reference>
<proteinExistence type="predicted"/>
<keyword evidence="9" id="KW-1185">Reference proteome</keyword>
<dbReference type="AlphaFoldDB" id="J3P6L4"/>